<organism evidence="2 3">
    <name type="scientific">Funneliformis geosporum</name>
    <dbReference type="NCBI Taxonomy" id="1117311"/>
    <lineage>
        <taxon>Eukaryota</taxon>
        <taxon>Fungi</taxon>
        <taxon>Fungi incertae sedis</taxon>
        <taxon>Mucoromycota</taxon>
        <taxon>Glomeromycotina</taxon>
        <taxon>Glomeromycetes</taxon>
        <taxon>Glomerales</taxon>
        <taxon>Glomeraceae</taxon>
        <taxon>Funneliformis</taxon>
    </lineage>
</organism>
<gene>
    <name evidence="2" type="ORF">FWILDA_LOCUS3439</name>
</gene>
<feature type="compositionally biased region" description="Basic and acidic residues" evidence="1">
    <location>
        <begin position="128"/>
        <end position="142"/>
    </location>
</feature>
<protein>
    <submittedName>
        <fullName evidence="2">5067_t:CDS:1</fullName>
    </submittedName>
</protein>
<name>A0A9W4WKD9_9GLOM</name>
<dbReference type="OrthoDB" id="2433538at2759"/>
<accession>A0A9W4WKD9</accession>
<dbReference type="EMBL" id="CAMKVN010000458">
    <property type="protein sequence ID" value="CAI2168151.1"/>
    <property type="molecule type" value="Genomic_DNA"/>
</dbReference>
<proteinExistence type="predicted"/>
<comment type="caution">
    <text evidence="2">The sequence shown here is derived from an EMBL/GenBank/DDBJ whole genome shotgun (WGS) entry which is preliminary data.</text>
</comment>
<sequence>MVEKIDRSFRDTFQNSVERYSVRPEGNKGKTTTLSSAFGDNCMGRDKSIMDVLYPSACQKNVITRSEEISCQNVGSFERKNFDDGDEYIRSPCNFKSNLINKKATKEKSTEETEKEYRQIYVLSVDPMRERTNYDKGNDKQKQPSSGEFKGGSDTDVTMVPFEYCSNQDTVIRMQASLGQLLRNDSLADVT</sequence>
<evidence type="ECO:0000313" key="2">
    <source>
        <dbReference type="EMBL" id="CAI2168151.1"/>
    </source>
</evidence>
<reference evidence="2" key="1">
    <citation type="submission" date="2022-08" db="EMBL/GenBank/DDBJ databases">
        <authorList>
            <person name="Kallberg Y."/>
            <person name="Tangrot J."/>
            <person name="Rosling A."/>
        </authorList>
    </citation>
    <scope>NUCLEOTIDE SEQUENCE</scope>
    <source>
        <strain evidence="2">Wild A</strain>
    </source>
</reference>
<dbReference type="Proteomes" id="UP001153678">
    <property type="component" value="Unassembled WGS sequence"/>
</dbReference>
<feature type="region of interest" description="Disordered" evidence="1">
    <location>
        <begin position="128"/>
        <end position="154"/>
    </location>
</feature>
<dbReference type="AlphaFoldDB" id="A0A9W4WKD9"/>
<evidence type="ECO:0000313" key="3">
    <source>
        <dbReference type="Proteomes" id="UP001153678"/>
    </source>
</evidence>
<evidence type="ECO:0000256" key="1">
    <source>
        <dbReference type="SAM" id="MobiDB-lite"/>
    </source>
</evidence>
<keyword evidence="3" id="KW-1185">Reference proteome</keyword>